<proteinExistence type="predicted"/>
<dbReference type="EMBL" id="QTSX02007282">
    <property type="protein sequence ID" value="KAJ9049054.1"/>
    <property type="molecule type" value="Genomic_DNA"/>
</dbReference>
<dbReference type="Proteomes" id="UP001165960">
    <property type="component" value="Unassembled WGS sequence"/>
</dbReference>
<evidence type="ECO:0000313" key="2">
    <source>
        <dbReference type="Proteomes" id="UP001165960"/>
    </source>
</evidence>
<keyword evidence="2" id="KW-1185">Reference proteome</keyword>
<gene>
    <name evidence="1" type="ORF">DSO57_1028563</name>
</gene>
<protein>
    <submittedName>
        <fullName evidence="1">Uncharacterized protein</fullName>
    </submittedName>
</protein>
<accession>A0ACC2RG84</accession>
<evidence type="ECO:0000313" key="1">
    <source>
        <dbReference type="EMBL" id="KAJ9049054.1"/>
    </source>
</evidence>
<organism evidence="1 2">
    <name type="scientific">Entomophthora muscae</name>
    <dbReference type="NCBI Taxonomy" id="34485"/>
    <lineage>
        <taxon>Eukaryota</taxon>
        <taxon>Fungi</taxon>
        <taxon>Fungi incertae sedis</taxon>
        <taxon>Zoopagomycota</taxon>
        <taxon>Entomophthoromycotina</taxon>
        <taxon>Entomophthoromycetes</taxon>
        <taxon>Entomophthorales</taxon>
        <taxon>Entomophthoraceae</taxon>
        <taxon>Entomophthora</taxon>
    </lineage>
</organism>
<name>A0ACC2RG84_9FUNG</name>
<comment type="caution">
    <text evidence="1">The sequence shown here is derived from an EMBL/GenBank/DDBJ whole genome shotgun (WGS) entry which is preliminary data.</text>
</comment>
<reference evidence="1" key="1">
    <citation type="submission" date="2022-04" db="EMBL/GenBank/DDBJ databases">
        <title>Genome of the entomopathogenic fungus Entomophthora muscae.</title>
        <authorList>
            <person name="Elya C."/>
            <person name="Lovett B.R."/>
            <person name="Lee E."/>
            <person name="Macias A.M."/>
            <person name="Hajek A.E."/>
            <person name="De Bivort B.L."/>
            <person name="Kasson M.T."/>
            <person name="De Fine Licht H.H."/>
            <person name="Stajich J.E."/>
        </authorList>
    </citation>
    <scope>NUCLEOTIDE SEQUENCE</scope>
    <source>
        <strain evidence="1">Berkeley</strain>
    </source>
</reference>
<sequence length="110" mass="11811">MGLAVYQTPRITQRQELSRNWESAVVPESAREPTDTLANTIKNQTIQSSDKALAGKRSSPQEPGELGGGIIGTTEGEAIKEPKTGHRTLPTLLLLPTSPGVITEQFESLS</sequence>